<gene>
    <name evidence="1" type="ORF">N3K66_007321</name>
</gene>
<sequence>MAGRVRQPIDGKALEKYLSEHVPVIKGPIELKQFGFGQSNPTYQIIAADGNKYVMRKKPPGKLLSKTAHKVEREYRIMHALENTDVVVPKTYCLCEDDAIIGTPFYVMEFLDGRIFEDFTMPGVEPEQRTAMWREAIRTLARFHAVDYKTVGLEKFGKPVGFYNRQIETWNTICNSQAKAVDVETKEPVGQLPHFEDLIRFFKNEKLQPGDRATLVHGDYKIDNLVFHKTESRVIGILDWEMSTVGHPLSDVCNFMTNFYSAKHAGAAPYDASGFLPGRTPGLPQPVQIIEWYREAAGWDPTPELNWGMAFNIFRLAGVCQGIAARYAQRQASSEKAKQHAVTRTPMAEFAWELALEAKKGERPRL</sequence>
<name>A0ACC0UUR8_9HYPO</name>
<comment type="caution">
    <text evidence="1">The sequence shown here is derived from an EMBL/GenBank/DDBJ whole genome shotgun (WGS) entry which is preliminary data.</text>
</comment>
<dbReference type="EMBL" id="CM047946">
    <property type="protein sequence ID" value="KAI9897465.1"/>
    <property type="molecule type" value="Genomic_DNA"/>
</dbReference>
<evidence type="ECO:0000313" key="2">
    <source>
        <dbReference type="Proteomes" id="UP001163324"/>
    </source>
</evidence>
<accession>A0ACC0UUR8</accession>
<evidence type="ECO:0000313" key="1">
    <source>
        <dbReference type="EMBL" id="KAI9897465.1"/>
    </source>
</evidence>
<proteinExistence type="predicted"/>
<keyword evidence="2" id="KW-1185">Reference proteome</keyword>
<reference evidence="1" key="1">
    <citation type="submission" date="2022-10" db="EMBL/GenBank/DDBJ databases">
        <title>Complete Genome of Trichothecium roseum strain YXFP-22015, a Plant Pathogen Isolated from Citrus.</title>
        <authorList>
            <person name="Wang Y."/>
            <person name="Zhu L."/>
        </authorList>
    </citation>
    <scope>NUCLEOTIDE SEQUENCE</scope>
    <source>
        <strain evidence="1">YXFP-22015</strain>
    </source>
</reference>
<dbReference type="Proteomes" id="UP001163324">
    <property type="component" value="Chromosome 7"/>
</dbReference>
<protein>
    <submittedName>
        <fullName evidence="1">Uncharacterized protein</fullName>
    </submittedName>
</protein>
<organism evidence="1 2">
    <name type="scientific">Trichothecium roseum</name>
    <dbReference type="NCBI Taxonomy" id="47278"/>
    <lineage>
        <taxon>Eukaryota</taxon>
        <taxon>Fungi</taxon>
        <taxon>Dikarya</taxon>
        <taxon>Ascomycota</taxon>
        <taxon>Pezizomycotina</taxon>
        <taxon>Sordariomycetes</taxon>
        <taxon>Hypocreomycetidae</taxon>
        <taxon>Hypocreales</taxon>
        <taxon>Hypocreales incertae sedis</taxon>
        <taxon>Trichothecium</taxon>
    </lineage>
</organism>